<comment type="caution">
    <text evidence="5">The sequence shown here is derived from an EMBL/GenBank/DDBJ whole genome shotgun (WGS) entry which is preliminary data.</text>
</comment>
<dbReference type="GO" id="GO:0071949">
    <property type="term" value="F:FAD binding"/>
    <property type="evidence" value="ECO:0007669"/>
    <property type="project" value="InterPro"/>
</dbReference>
<evidence type="ECO:0000256" key="3">
    <source>
        <dbReference type="SAM" id="SignalP"/>
    </source>
</evidence>
<dbReference type="EMBL" id="BIFH01000039">
    <property type="protein sequence ID" value="GCE00358.1"/>
    <property type="molecule type" value="Genomic_DNA"/>
</dbReference>
<feature type="domain" description="FAD-binding" evidence="4">
    <location>
        <begin position="291"/>
        <end position="353"/>
    </location>
</feature>
<gene>
    <name evidence="5" type="ORF">EHYA_08083</name>
</gene>
<dbReference type="InterPro" id="IPR002938">
    <property type="entry name" value="FAD-bd"/>
</dbReference>
<dbReference type="Pfam" id="PF01494">
    <property type="entry name" value="FAD_binding_3"/>
    <property type="match status" value="2"/>
</dbReference>
<evidence type="ECO:0000256" key="2">
    <source>
        <dbReference type="ARBA" id="ARBA00023033"/>
    </source>
</evidence>
<protein>
    <submittedName>
        <fullName evidence="5">Putative FAD-dependent monooxygenase</fullName>
    </submittedName>
</protein>
<feature type="chain" id="PRO_5039288133" evidence="3">
    <location>
        <begin position="22"/>
        <end position="408"/>
    </location>
</feature>
<dbReference type="InterPro" id="IPR050493">
    <property type="entry name" value="FAD-dep_Monooxygenase_BioMet"/>
</dbReference>
<dbReference type="GO" id="GO:0004497">
    <property type="term" value="F:monooxygenase activity"/>
    <property type="evidence" value="ECO:0007669"/>
    <property type="project" value="UniProtKB-KW"/>
</dbReference>
<dbReference type="PANTHER" id="PTHR13789:SF268">
    <property type="entry name" value="5-METHYLPHENAZINE-1-CARBOXYLATE 1-MONOOXYGENASE"/>
    <property type="match status" value="1"/>
</dbReference>
<keyword evidence="3" id="KW-0732">Signal</keyword>
<dbReference type="Gene3D" id="3.30.9.30">
    <property type="match status" value="1"/>
</dbReference>
<feature type="signal peptide" evidence="3">
    <location>
        <begin position="1"/>
        <end position="21"/>
    </location>
</feature>
<evidence type="ECO:0000259" key="4">
    <source>
        <dbReference type="Pfam" id="PF01494"/>
    </source>
</evidence>
<keyword evidence="6" id="KW-1185">Reference proteome</keyword>
<dbReference type="SUPFAM" id="SSF54373">
    <property type="entry name" value="FAD-linked reductases, C-terminal domain"/>
    <property type="match status" value="1"/>
</dbReference>
<feature type="domain" description="FAD-binding" evidence="4">
    <location>
        <begin position="2"/>
        <end position="169"/>
    </location>
</feature>
<dbReference type="Gene3D" id="3.50.50.60">
    <property type="entry name" value="FAD/NAD(P)-binding domain"/>
    <property type="match status" value="1"/>
</dbReference>
<dbReference type="RefSeq" id="WP_126642095.1">
    <property type="nucleotide sequence ID" value="NZ_BIFH01000039.1"/>
</dbReference>
<dbReference type="AlphaFoldDB" id="A0A401Z0J6"/>
<organism evidence="5 6">
    <name type="scientific">Embleya hyalina</name>
    <dbReference type="NCBI Taxonomy" id="516124"/>
    <lineage>
        <taxon>Bacteria</taxon>
        <taxon>Bacillati</taxon>
        <taxon>Actinomycetota</taxon>
        <taxon>Actinomycetes</taxon>
        <taxon>Kitasatosporales</taxon>
        <taxon>Streptomycetaceae</taxon>
        <taxon>Embleya</taxon>
    </lineage>
</organism>
<dbReference type="PRINTS" id="PR00420">
    <property type="entry name" value="RNGMNOXGNASE"/>
</dbReference>
<accession>A0A401Z0J6</accession>
<dbReference type="OrthoDB" id="9782160at2"/>
<keyword evidence="1" id="KW-0560">Oxidoreductase</keyword>
<evidence type="ECO:0000256" key="1">
    <source>
        <dbReference type="ARBA" id="ARBA00023002"/>
    </source>
</evidence>
<reference evidence="5 6" key="1">
    <citation type="submission" date="2018-12" db="EMBL/GenBank/DDBJ databases">
        <title>Draft genome sequence of Embleya hyalina NBRC 13850T.</title>
        <authorList>
            <person name="Komaki H."/>
            <person name="Hosoyama A."/>
            <person name="Kimura A."/>
            <person name="Ichikawa N."/>
            <person name="Tamura T."/>
        </authorList>
    </citation>
    <scope>NUCLEOTIDE SEQUENCE [LARGE SCALE GENOMIC DNA]</scope>
    <source>
        <strain evidence="5 6">NBRC 13850</strain>
    </source>
</reference>
<sequence>MRVVVAGAGIGGLATALSLHAAGIADVTVYEAVEEIRPHGVGIDLPPPAVRELAVLGLYDDLAEISVATTELVHHNRLGDRIHTEPRGLAANYAWPHLSVHRGELQMLLVRAQLAWLGAESLRTGLRLSGYAQTAAGVTVELTDGDGNIVTDEADVLIAADGIDSAGRALMYPGEGPPSWHGRVQWRGISPAPDLLTGHTMIVAGDGVQTFVAHPLRAAEGDRPALLNWVAERPSAGPPPERGDWQRPAEPDTVVGYFADWEFDWLDVPAVIADADVAYEYPLIDREPLPSWSDGRVTLLGDAAHATFPRGSHGAAQAILDAAVLAHELAAHADPIDALARYEEQRRPATTALQAANRAPGPGIMLALAHEREPEGFADLDEVIPPHEQAELAALEREIGADNRDASS</sequence>
<dbReference type="PANTHER" id="PTHR13789">
    <property type="entry name" value="MONOOXYGENASE"/>
    <property type="match status" value="1"/>
</dbReference>
<keyword evidence="2 5" id="KW-0503">Monooxygenase</keyword>
<evidence type="ECO:0000313" key="6">
    <source>
        <dbReference type="Proteomes" id="UP000286931"/>
    </source>
</evidence>
<evidence type="ECO:0000313" key="5">
    <source>
        <dbReference type="EMBL" id="GCE00358.1"/>
    </source>
</evidence>
<dbReference type="NCBIfam" id="NF005720">
    <property type="entry name" value="PRK07538.1"/>
    <property type="match status" value="1"/>
</dbReference>
<name>A0A401Z0J6_9ACTN</name>
<dbReference type="InterPro" id="IPR036188">
    <property type="entry name" value="FAD/NAD-bd_sf"/>
</dbReference>
<dbReference type="SUPFAM" id="SSF51905">
    <property type="entry name" value="FAD/NAD(P)-binding domain"/>
    <property type="match status" value="1"/>
</dbReference>
<dbReference type="Proteomes" id="UP000286931">
    <property type="component" value="Unassembled WGS sequence"/>
</dbReference>
<proteinExistence type="predicted"/>